<keyword evidence="2" id="KW-0808">Transferase</keyword>
<dbReference type="RefSeq" id="WP_183419037.1">
    <property type="nucleotide sequence ID" value="NZ_JACHXY010000001.1"/>
</dbReference>
<dbReference type="Proteomes" id="UP000543579">
    <property type="component" value="Unassembled WGS sequence"/>
</dbReference>
<evidence type="ECO:0000259" key="1">
    <source>
        <dbReference type="Pfam" id="PF01636"/>
    </source>
</evidence>
<reference evidence="2 3" key="1">
    <citation type="submission" date="2020-08" db="EMBL/GenBank/DDBJ databases">
        <title>Genomic Encyclopedia of Type Strains, Phase III (KMG-III): the genomes of soil and plant-associated and newly described type strains.</title>
        <authorList>
            <person name="Whitman W."/>
        </authorList>
    </citation>
    <scope>NUCLEOTIDE SEQUENCE [LARGE SCALE GENOMIC DNA]</scope>
    <source>
        <strain evidence="2 3">CECT 8356</strain>
    </source>
</reference>
<dbReference type="InterPro" id="IPR011009">
    <property type="entry name" value="Kinase-like_dom_sf"/>
</dbReference>
<name>A0A7W5CH96_9MICO</name>
<protein>
    <submittedName>
        <fullName evidence="2">Aminoglycoside phosphotransferase (APT) family kinase protein</fullName>
    </submittedName>
</protein>
<sequence>MNTAVRELIDSDPGVPGLKTLLDPASLSDAVGAPVEVRHLRYKPGTSLLLAYTTPSGAFWAGAWAGPDKPGSAERRSPAVRALPGVPWSAGGPARSDRVLTRAVGDAERHEPSWRLAEIVRHNPGRRLVVRTGDEYAKTAPGRADAALRNAALLRRAGAPTLSPRLVTAHTWATASWGDGDLASSPSPAHAAAAGRALARLHAVPVADIDAGETPDARARSAALALRIALPETARRADEIARRLPSARRRTIVHGDFSADQVLRGREGRVRLIDLDRLGAGDPALDLAGFAVEEFLRTGDLATTTALFAAYQAEGGVATESEWRAWTPLCALERAIEPFRRWRRDWPAAVAARLDRAEDLL</sequence>
<dbReference type="EMBL" id="JACHXY010000001">
    <property type="protein sequence ID" value="MBB3157653.1"/>
    <property type="molecule type" value="Genomic_DNA"/>
</dbReference>
<dbReference type="Pfam" id="PF01636">
    <property type="entry name" value="APH"/>
    <property type="match status" value="1"/>
</dbReference>
<evidence type="ECO:0000313" key="2">
    <source>
        <dbReference type="EMBL" id="MBB3157653.1"/>
    </source>
</evidence>
<feature type="domain" description="Aminoglycoside phosphotransferase" evidence="1">
    <location>
        <begin position="124"/>
        <end position="322"/>
    </location>
</feature>
<comment type="caution">
    <text evidence="2">The sequence shown here is derived from an EMBL/GenBank/DDBJ whole genome shotgun (WGS) entry which is preliminary data.</text>
</comment>
<keyword evidence="2" id="KW-0418">Kinase</keyword>
<dbReference type="AlphaFoldDB" id="A0A7W5CH96"/>
<evidence type="ECO:0000313" key="3">
    <source>
        <dbReference type="Proteomes" id="UP000543579"/>
    </source>
</evidence>
<dbReference type="SUPFAM" id="SSF56112">
    <property type="entry name" value="Protein kinase-like (PK-like)"/>
    <property type="match status" value="1"/>
</dbReference>
<gene>
    <name evidence="2" type="ORF">FHS07_001337</name>
</gene>
<organism evidence="2 3">
    <name type="scientific">Microbacterium proteolyticum</name>
    <dbReference type="NCBI Taxonomy" id="1572644"/>
    <lineage>
        <taxon>Bacteria</taxon>
        <taxon>Bacillati</taxon>
        <taxon>Actinomycetota</taxon>
        <taxon>Actinomycetes</taxon>
        <taxon>Micrococcales</taxon>
        <taxon>Microbacteriaceae</taxon>
        <taxon>Microbacterium</taxon>
    </lineage>
</organism>
<dbReference type="GO" id="GO:0016301">
    <property type="term" value="F:kinase activity"/>
    <property type="evidence" value="ECO:0007669"/>
    <property type="project" value="UniProtKB-KW"/>
</dbReference>
<dbReference type="InterPro" id="IPR002575">
    <property type="entry name" value="Aminoglycoside_PTrfase"/>
</dbReference>
<accession>A0A7W5CH96</accession>
<proteinExistence type="predicted"/>
<dbReference type="Gene3D" id="3.90.1200.10">
    <property type="match status" value="1"/>
</dbReference>